<keyword evidence="3" id="KW-1185">Reference proteome</keyword>
<gene>
    <name evidence="2" type="ORF">Adt_15885</name>
</gene>
<feature type="chain" id="PRO_5044850224" evidence="1">
    <location>
        <begin position="22"/>
        <end position="101"/>
    </location>
</feature>
<protein>
    <submittedName>
        <fullName evidence="2">Anther-specific protein BCP1-like</fullName>
    </submittedName>
</protein>
<dbReference type="Proteomes" id="UP001604336">
    <property type="component" value="Unassembled WGS sequence"/>
</dbReference>
<evidence type="ECO:0000256" key="1">
    <source>
        <dbReference type="SAM" id="SignalP"/>
    </source>
</evidence>
<name>A0ABD1U4G3_9LAMI</name>
<feature type="signal peptide" evidence="1">
    <location>
        <begin position="1"/>
        <end position="21"/>
    </location>
</feature>
<sequence>MARQIIVLALVFFAVVGMASAAGDHKDAHAEGAAAPKASDGVIGTTSGATPRCSTCRRTCFGWIFPQPCSRTLSHRHQMRNHHLRRSFRGRCRCWFFLLLK</sequence>
<dbReference type="AlphaFoldDB" id="A0ABD1U4G3"/>
<evidence type="ECO:0000313" key="3">
    <source>
        <dbReference type="Proteomes" id="UP001604336"/>
    </source>
</evidence>
<proteinExistence type="predicted"/>
<comment type="caution">
    <text evidence="2">The sequence shown here is derived from an EMBL/GenBank/DDBJ whole genome shotgun (WGS) entry which is preliminary data.</text>
</comment>
<reference evidence="3" key="1">
    <citation type="submission" date="2024-07" db="EMBL/GenBank/DDBJ databases">
        <title>Two chromosome-level genome assemblies of Korean endemic species Abeliophyllum distichum and Forsythia ovata (Oleaceae).</title>
        <authorList>
            <person name="Jang H."/>
        </authorList>
    </citation>
    <scope>NUCLEOTIDE SEQUENCE [LARGE SCALE GENOMIC DNA]</scope>
</reference>
<evidence type="ECO:0000313" key="2">
    <source>
        <dbReference type="EMBL" id="KAL2519638.1"/>
    </source>
</evidence>
<organism evidence="2 3">
    <name type="scientific">Abeliophyllum distichum</name>
    <dbReference type="NCBI Taxonomy" id="126358"/>
    <lineage>
        <taxon>Eukaryota</taxon>
        <taxon>Viridiplantae</taxon>
        <taxon>Streptophyta</taxon>
        <taxon>Embryophyta</taxon>
        <taxon>Tracheophyta</taxon>
        <taxon>Spermatophyta</taxon>
        <taxon>Magnoliopsida</taxon>
        <taxon>eudicotyledons</taxon>
        <taxon>Gunneridae</taxon>
        <taxon>Pentapetalae</taxon>
        <taxon>asterids</taxon>
        <taxon>lamiids</taxon>
        <taxon>Lamiales</taxon>
        <taxon>Oleaceae</taxon>
        <taxon>Forsythieae</taxon>
        <taxon>Abeliophyllum</taxon>
    </lineage>
</organism>
<keyword evidence="1" id="KW-0732">Signal</keyword>
<accession>A0ABD1U4G3</accession>
<dbReference type="EMBL" id="JBFOLK010000004">
    <property type="protein sequence ID" value="KAL2519638.1"/>
    <property type="molecule type" value="Genomic_DNA"/>
</dbReference>